<feature type="compositionally biased region" description="Acidic residues" evidence="1">
    <location>
        <begin position="205"/>
        <end position="214"/>
    </location>
</feature>
<proteinExistence type="predicted"/>
<dbReference type="AlphaFoldDB" id="A0A5K1K330"/>
<keyword evidence="2" id="KW-0503">Monooxygenase</keyword>
<feature type="region of interest" description="Disordered" evidence="1">
    <location>
        <begin position="390"/>
        <end position="424"/>
    </location>
</feature>
<organism evidence="2">
    <name type="scientific">Ganoderma boninense</name>
    <dbReference type="NCBI Taxonomy" id="34458"/>
    <lineage>
        <taxon>Eukaryota</taxon>
        <taxon>Fungi</taxon>
        <taxon>Dikarya</taxon>
        <taxon>Basidiomycota</taxon>
        <taxon>Agaricomycotina</taxon>
        <taxon>Agaricomycetes</taxon>
        <taxon>Polyporales</taxon>
        <taxon>Polyporaceae</taxon>
        <taxon>Ganoderma</taxon>
    </lineage>
</organism>
<feature type="compositionally biased region" description="Low complexity" evidence="1">
    <location>
        <begin position="293"/>
        <end position="309"/>
    </location>
</feature>
<accession>A0A5K1K330</accession>
<feature type="compositionally biased region" description="Acidic residues" evidence="1">
    <location>
        <begin position="138"/>
        <end position="151"/>
    </location>
</feature>
<name>A0A5K1K330_9APHY</name>
<dbReference type="GO" id="GO:0004497">
    <property type="term" value="F:monooxygenase activity"/>
    <property type="evidence" value="ECO:0007669"/>
    <property type="project" value="UniProtKB-KW"/>
</dbReference>
<reference evidence="2" key="1">
    <citation type="submission" date="2019-10" db="EMBL/GenBank/DDBJ databases">
        <authorList>
            <person name="Nor Muhammad N."/>
        </authorList>
    </citation>
    <scope>NUCLEOTIDE SEQUENCE</scope>
</reference>
<gene>
    <name evidence="2" type="primary">E2EAF6</name>
</gene>
<protein>
    <submittedName>
        <fullName evidence="2">Cytochrome P450 monooxygenase CYP52X1</fullName>
    </submittedName>
</protein>
<feature type="compositionally biased region" description="Basic and acidic residues" evidence="1">
    <location>
        <begin position="152"/>
        <end position="168"/>
    </location>
</feature>
<dbReference type="EMBL" id="LR728004">
    <property type="protein sequence ID" value="VWO99904.1"/>
    <property type="molecule type" value="Genomic_DNA"/>
</dbReference>
<evidence type="ECO:0000313" key="2">
    <source>
        <dbReference type="EMBL" id="VWO99904.1"/>
    </source>
</evidence>
<feature type="region of interest" description="Disordered" evidence="1">
    <location>
        <begin position="1"/>
        <end position="183"/>
    </location>
</feature>
<sequence>MTSDNAVVRPKKRVRYRLGTPEAIPDPSPIAAALSDTSSEEEGAPRNPTIHQAIEGRFRQDPDSRERNIAAGNAVRTTAPGVAEASPSETSELIEAGTPRSPMPFGDDLDSTPEGSETADAPAMDAAFPVPFGAEFESSPEESEGGEESAMEVDRADVPPADSLRELETAELPAASLQQTEGSPTYLRSVLGCAISQPAPFGEIDSTDESESEGDPGYGVSRKGADTGSQQRKVEASPAVSYLSLQGANSGNSARQAPPSPADMHDAQAGPQSLPPAEEAHLHDDESCNSETSSSASSPPASRSPSIARYPPPPRLLEQLHYSRRWLRMSYEAAEEGKGGLHNVLPSLPGNWDQYLATVASYVNYGVESLMASESSGGGAHLEQAADITGEAEDPFPGDSCHMDWREAEDDDSDGIDGKKMEEC</sequence>
<feature type="compositionally biased region" description="Polar residues" evidence="1">
    <location>
        <begin position="243"/>
        <end position="255"/>
    </location>
</feature>
<evidence type="ECO:0000256" key="1">
    <source>
        <dbReference type="SAM" id="MobiDB-lite"/>
    </source>
</evidence>
<keyword evidence="2" id="KW-0560">Oxidoreductase</keyword>
<feature type="region of interest" description="Disordered" evidence="1">
    <location>
        <begin position="198"/>
        <end position="315"/>
    </location>
</feature>
<feature type="compositionally biased region" description="Basic and acidic residues" evidence="1">
    <location>
        <begin position="54"/>
        <end position="68"/>
    </location>
</feature>